<feature type="compositionally biased region" description="Low complexity" evidence="1">
    <location>
        <begin position="128"/>
        <end position="145"/>
    </location>
</feature>
<feature type="compositionally biased region" description="Polar residues" evidence="1">
    <location>
        <begin position="20"/>
        <end position="34"/>
    </location>
</feature>
<accession>A0AAE0K5I7</accession>
<protein>
    <submittedName>
        <fullName evidence="2">Uncharacterized protein</fullName>
    </submittedName>
</protein>
<dbReference type="Proteomes" id="UP001285441">
    <property type="component" value="Unassembled WGS sequence"/>
</dbReference>
<feature type="region of interest" description="Disordered" evidence="1">
    <location>
        <begin position="100"/>
        <end position="152"/>
    </location>
</feature>
<evidence type="ECO:0000256" key="1">
    <source>
        <dbReference type="SAM" id="MobiDB-lite"/>
    </source>
</evidence>
<sequence>MVSRNYCHPGYISKRAIPPSTVQPQLIRDASTSSRMKKEQQQRATRAVRQHNKAFDGPGVAGCIVGYGITETAPRMCLELTTMLPCGHGSIRKEIISCGNGSASGGGKRRSSGNRKESSTSVSTGIERSGSSARASKSKSSPSSKNTSCPGLRQETIQADPAVSPRCPLPDCAYEEKRRCWECCSCGKGWNMTGRCIAVHIWESDPVPCEHVCCEGCKESRHHDPLESWEQGGYLL</sequence>
<feature type="region of interest" description="Disordered" evidence="1">
    <location>
        <begin position="16"/>
        <end position="36"/>
    </location>
</feature>
<gene>
    <name evidence="2" type="ORF">B0H63DRAFT_306161</name>
</gene>
<evidence type="ECO:0000313" key="2">
    <source>
        <dbReference type="EMBL" id="KAK3370045.1"/>
    </source>
</evidence>
<dbReference type="AlphaFoldDB" id="A0AAE0K5I7"/>
<evidence type="ECO:0000313" key="3">
    <source>
        <dbReference type="Proteomes" id="UP001285441"/>
    </source>
</evidence>
<proteinExistence type="predicted"/>
<reference evidence="2" key="2">
    <citation type="submission" date="2023-06" db="EMBL/GenBank/DDBJ databases">
        <authorList>
            <consortium name="Lawrence Berkeley National Laboratory"/>
            <person name="Haridas S."/>
            <person name="Hensen N."/>
            <person name="Bonometti L."/>
            <person name="Westerberg I."/>
            <person name="Brannstrom I.O."/>
            <person name="Guillou S."/>
            <person name="Cros-Aarteil S."/>
            <person name="Calhoun S."/>
            <person name="Kuo A."/>
            <person name="Mondo S."/>
            <person name="Pangilinan J."/>
            <person name="Riley R."/>
            <person name="LaButti K."/>
            <person name="Andreopoulos B."/>
            <person name="Lipzen A."/>
            <person name="Chen C."/>
            <person name="Yanf M."/>
            <person name="Daum C."/>
            <person name="Ng V."/>
            <person name="Clum A."/>
            <person name="Steindorff A."/>
            <person name="Ohm R."/>
            <person name="Martin F."/>
            <person name="Silar P."/>
            <person name="Natvig D."/>
            <person name="Lalanne C."/>
            <person name="Gautier V."/>
            <person name="Ament-velasquez S.L."/>
            <person name="Kruys A."/>
            <person name="Hutchinson M.I."/>
            <person name="Powell A.J."/>
            <person name="Barry K."/>
            <person name="Miller A.N."/>
            <person name="Grigoriev I.V."/>
            <person name="Debuchy R."/>
            <person name="Gladieux P."/>
            <person name="Thoren M.H."/>
            <person name="Johannesson H."/>
        </authorList>
    </citation>
    <scope>NUCLEOTIDE SEQUENCE</scope>
    <source>
        <strain evidence="2">CBS 232.78</strain>
    </source>
</reference>
<dbReference type="EMBL" id="JAULSW010000009">
    <property type="protein sequence ID" value="KAK3370045.1"/>
    <property type="molecule type" value="Genomic_DNA"/>
</dbReference>
<name>A0AAE0K5I7_9PEZI</name>
<reference evidence="2" key="1">
    <citation type="journal article" date="2023" name="Mol. Phylogenet. Evol.">
        <title>Genome-scale phylogeny and comparative genomics of the fungal order Sordariales.</title>
        <authorList>
            <person name="Hensen N."/>
            <person name="Bonometti L."/>
            <person name="Westerberg I."/>
            <person name="Brannstrom I.O."/>
            <person name="Guillou S."/>
            <person name="Cros-Aarteil S."/>
            <person name="Calhoun S."/>
            <person name="Haridas S."/>
            <person name="Kuo A."/>
            <person name="Mondo S."/>
            <person name="Pangilinan J."/>
            <person name="Riley R."/>
            <person name="LaButti K."/>
            <person name="Andreopoulos B."/>
            <person name="Lipzen A."/>
            <person name="Chen C."/>
            <person name="Yan M."/>
            <person name="Daum C."/>
            <person name="Ng V."/>
            <person name="Clum A."/>
            <person name="Steindorff A."/>
            <person name="Ohm R.A."/>
            <person name="Martin F."/>
            <person name="Silar P."/>
            <person name="Natvig D.O."/>
            <person name="Lalanne C."/>
            <person name="Gautier V."/>
            <person name="Ament-Velasquez S.L."/>
            <person name="Kruys A."/>
            <person name="Hutchinson M.I."/>
            <person name="Powell A.J."/>
            <person name="Barry K."/>
            <person name="Miller A.N."/>
            <person name="Grigoriev I.V."/>
            <person name="Debuchy R."/>
            <person name="Gladieux P."/>
            <person name="Hiltunen Thoren M."/>
            <person name="Johannesson H."/>
        </authorList>
    </citation>
    <scope>NUCLEOTIDE SEQUENCE</scope>
    <source>
        <strain evidence="2">CBS 232.78</strain>
    </source>
</reference>
<keyword evidence="3" id="KW-1185">Reference proteome</keyword>
<comment type="caution">
    <text evidence="2">The sequence shown here is derived from an EMBL/GenBank/DDBJ whole genome shotgun (WGS) entry which is preliminary data.</text>
</comment>
<organism evidence="2 3">
    <name type="scientific">Podospora didyma</name>
    <dbReference type="NCBI Taxonomy" id="330526"/>
    <lineage>
        <taxon>Eukaryota</taxon>
        <taxon>Fungi</taxon>
        <taxon>Dikarya</taxon>
        <taxon>Ascomycota</taxon>
        <taxon>Pezizomycotina</taxon>
        <taxon>Sordariomycetes</taxon>
        <taxon>Sordariomycetidae</taxon>
        <taxon>Sordariales</taxon>
        <taxon>Podosporaceae</taxon>
        <taxon>Podospora</taxon>
    </lineage>
</organism>